<sequence length="202" mass="22240">MNVGLDNLLQCRFRLYDPTLCLSHKLSLSLGLSYDLLLGLPKQSRGTQTTLPVQPAQLAPTSQPPAAAPAAAPTRNGTPYEHWPPHPWSSGLHLPDIGAGRLSLKSQDKFFNTKPHMSDEETHWHGAKFLGFGLLGAAGLWCETDEQSNVVDRNGLSRTMLPLPGEPGVTPRIGEIIFLKNYRCIDVLDRDEQQSRTHVSTL</sequence>
<dbReference type="EMBL" id="MU006713">
    <property type="protein sequence ID" value="KAF2628520.1"/>
    <property type="molecule type" value="Genomic_DNA"/>
</dbReference>
<protein>
    <submittedName>
        <fullName evidence="1">Uncharacterized protein</fullName>
    </submittedName>
</protein>
<proteinExistence type="predicted"/>
<evidence type="ECO:0000313" key="1">
    <source>
        <dbReference type="EMBL" id="KAF2628520.1"/>
    </source>
</evidence>
<evidence type="ECO:0000313" key="2">
    <source>
        <dbReference type="Proteomes" id="UP000799754"/>
    </source>
</evidence>
<dbReference type="Proteomes" id="UP000799754">
    <property type="component" value="Unassembled WGS sequence"/>
</dbReference>
<reference evidence="1" key="1">
    <citation type="journal article" date="2020" name="Stud. Mycol.">
        <title>101 Dothideomycetes genomes: a test case for predicting lifestyles and emergence of pathogens.</title>
        <authorList>
            <person name="Haridas S."/>
            <person name="Albert R."/>
            <person name="Binder M."/>
            <person name="Bloem J."/>
            <person name="Labutti K."/>
            <person name="Salamov A."/>
            <person name="Andreopoulos B."/>
            <person name="Baker S."/>
            <person name="Barry K."/>
            <person name="Bills G."/>
            <person name="Bluhm B."/>
            <person name="Cannon C."/>
            <person name="Castanera R."/>
            <person name="Culley D."/>
            <person name="Daum C."/>
            <person name="Ezra D."/>
            <person name="Gonzalez J."/>
            <person name="Henrissat B."/>
            <person name="Kuo A."/>
            <person name="Liang C."/>
            <person name="Lipzen A."/>
            <person name="Lutzoni F."/>
            <person name="Magnuson J."/>
            <person name="Mondo S."/>
            <person name="Nolan M."/>
            <person name="Ohm R."/>
            <person name="Pangilinan J."/>
            <person name="Park H.-J."/>
            <person name="Ramirez L."/>
            <person name="Alfaro M."/>
            <person name="Sun H."/>
            <person name="Tritt A."/>
            <person name="Yoshinaga Y."/>
            <person name="Zwiers L.-H."/>
            <person name="Turgeon B."/>
            <person name="Goodwin S."/>
            <person name="Spatafora J."/>
            <person name="Crous P."/>
            <person name="Grigoriev I."/>
        </authorList>
    </citation>
    <scope>NUCLEOTIDE SEQUENCE</scope>
    <source>
        <strain evidence="1">CBS 525.71</strain>
    </source>
</reference>
<gene>
    <name evidence="1" type="ORF">BU25DRAFT_420979</name>
</gene>
<comment type="caution">
    <text evidence="1">The sequence shown here is derived from an EMBL/GenBank/DDBJ whole genome shotgun (WGS) entry which is preliminary data.</text>
</comment>
<name>A0ACB6S2L9_9PLEO</name>
<accession>A0ACB6S2L9</accession>
<organism evidence="1 2">
    <name type="scientific">Macroventuria anomochaeta</name>
    <dbReference type="NCBI Taxonomy" id="301207"/>
    <lineage>
        <taxon>Eukaryota</taxon>
        <taxon>Fungi</taxon>
        <taxon>Dikarya</taxon>
        <taxon>Ascomycota</taxon>
        <taxon>Pezizomycotina</taxon>
        <taxon>Dothideomycetes</taxon>
        <taxon>Pleosporomycetidae</taxon>
        <taxon>Pleosporales</taxon>
        <taxon>Pleosporineae</taxon>
        <taxon>Didymellaceae</taxon>
        <taxon>Macroventuria</taxon>
    </lineage>
</organism>
<keyword evidence="2" id="KW-1185">Reference proteome</keyword>